<evidence type="ECO:0000313" key="7">
    <source>
        <dbReference type="EMBL" id="MBB5686458.1"/>
    </source>
</evidence>
<keyword evidence="7" id="KW-0969">Cilium</keyword>
<gene>
    <name evidence="7" type="ORF">FHS49_002482</name>
</gene>
<dbReference type="SUPFAM" id="SSF88659">
    <property type="entry name" value="Sigma3 and sigma4 domains of RNA polymerase sigma factors"/>
    <property type="match status" value="2"/>
</dbReference>
<feature type="domain" description="RNA polymerase sigma-70 region 2" evidence="5">
    <location>
        <begin position="24"/>
        <end position="94"/>
    </location>
</feature>
<dbReference type="GO" id="GO:0006352">
    <property type="term" value="P:DNA-templated transcription initiation"/>
    <property type="evidence" value="ECO:0007669"/>
    <property type="project" value="InterPro"/>
</dbReference>
<dbReference type="Pfam" id="PF04542">
    <property type="entry name" value="Sigma70_r2"/>
    <property type="match status" value="1"/>
</dbReference>
<evidence type="ECO:0000256" key="2">
    <source>
        <dbReference type="ARBA" id="ARBA00023082"/>
    </source>
</evidence>
<evidence type="ECO:0000256" key="4">
    <source>
        <dbReference type="ARBA" id="ARBA00023163"/>
    </source>
</evidence>
<comment type="caution">
    <text evidence="7">The sequence shown here is derived from an EMBL/GenBank/DDBJ whole genome shotgun (WGS) entry which is preliminary data.</text>
</comment>
<dbReference type="InterPro" id="IPR000943">
    <property type="entry name" value="RNA_pol_sigma70"/>
</dbReference>
<dbReference type="Gene3D" id="1.20.140.160">
    <property type="match status" value="1"/>
</dbReference>
<dbReference type="PANTHER" id="PTHR30385">
    <property type="entry name" value="SIGMA FACTOR F FLAGELLAR"/>
    <property type="match status" value="1"/>
</dbReference>
<dbReference type="PANTHER" id="PTHR30385:SF7">
    <property type="entry name" value="RNA POLYMERASE SIGMA FACTOR FLIA"/>
    <property type="match status" value="1"/>
</dbReference>
<dbReference type="EMBL" id="JACIJC010000004">
    <property type="protein sequence ID" value="MBB5686458.1"/>
    <property type="molecule type" value="Genomic_DNA"/>
</dbReference>
<dbReference type="InterPro" id="IPR007630">
    <property type="entry name" value="RNA_pol_sigma70_r4"/>
</dbReference>
<dbReference type="InterPro" id="IPR013324">
    <property type="entry name" value="RNA_pol_sigma_r3/r4-like"/>
</dbReference>
<evidence type="ECO:0000259" key="6">
    <source>
        <dbReference type="Pfam" id="PF04545"/>
    </source>
</evidence>
<feature type="domain" description="RNA polymerase sigma-70 region 4" evidence="6">
    <location>
        <begin position="189"/>
        <end position="235"/>
    </location>
</feature>
<keyword evidence="4" id="KW-0804">Transcription</keyword>
<dbReference type="InterPro" id="IPR007627">
    <property type="entry name" value="RNA_pol_sigma70_r2"/>
</dbReference>
<dbReference type="NCBIfam" id="TIGR02937">
    <property type="entry name" value="sigma70-ECF"/>
    <property type="match status" value="1"/>
</dbReference>
<evidence type="ECO:0000256" key="3">
    <source>
        <dbReference type="ARBA" id="ARBA00023125"/>
    </source>
</evidence>
<evidence type="ECO:0000256" key="1">
    <source>
        <dbReference type="ARBA" id="ARBA00023015"/>
    </source>
</evidence>
<dbReference type="NCBIfam" id="TIGR02479">
    <property type="entry name" value="FliA_WhiG"/>
    <property type="match status" value="1"/>
</dbReference>
<dbReference type="InterPro" id="IPR014284">
    <property type="entry name" value="RNA_pol_sigma-70_dom"/>
</dbReference>
<dbReference type="Gene3D" id="1.10.1740.10">
    <property type="match status" value="1"/>
</dbReference>
<dbReference type="AlphaFoldDB" id="A0A7W9AJ00"/>
<dbReference type="PRINTS" id="PR00046">
    <property type="entry name" value="SIGMA70FCT"/>
</dbReference>
<dbReference type="GO" id="GO:0003677">
    <property type="term" value="F:DNA binding"/>
    <property type="evidence" value="ECO:0007669"/>
    <property type="project" value="UniProtKB-KW"/>
</dbReference>
<dbReference type="InterPro" id="IPR012845">
    <property type="entry name" value="RNA_pol_sigma_FliA_WhiG"/>
</dbReference>
<proteinExistence type="predicted"/>
<name>A0A7W9AJ00_9SPHN</name>
<organism evidence="7 8">
    <name type="scientific">Sphingobium boeckii</name>
    <dbReference type="NCBI Taxonomy" id="1082345"/>
    <lineage>
        <taxon>Bacteria</taxon>
        <taxon>Pseudomonadati</taxon>
        <taxon>Pseudomonadota</taxon>
        <taxon>Alphaproteobacteria</taxon>
        <taxon>Sphingomonadales</taxon>
        <taxon>Sphingomonadaceae</taxon>
        <taxon>Sphingobium</taxon>
    </lineage>
</organism>
<keyword evidence="1" id="KW-0805">Transcription regulation</keyword>
<dbReference type="RefSeq" id="WP_184018914.1">
    <property type="nucleotide sequence ID" value="NZ_JACIJC010000004.1"/>
</dbReference>
<accession>A0A7W9AJ00</accession>
<dbReference type="Pfam" id="PF04545">
    <property type="entry name" value="Sigma70_r4"/>
    <property type="match status" value="1"/>
</dbReference>
<dbReference type="Proteomes" id="UP000549617">
    <property type="component" value="Unassembled WGS sequence"/>
</dbReference>
<keyword evidence="7" id="KW-0282">Flagellum</keyword>
<dbReference type="NCBIfam" id="NF005413">
    <property type="entry name" value="PRK06986.1"/>
    <property type="match status" value="1"/>
</dbReference>
<protein>
    <submittedName>
        <fullName evidence="7">RNA polymerase sigma factor for flagellar operon FliA</fullName>
    </submittedName>
</protein>
<dbReference type="GO" id="GO:0016987">
    <property type="term" value="F:sigma factor activity"/>
    <property type="evidence" value="ECO:0007669"/>
    <property type="project" value="UniProtKB-KW"/>
</dbReference>
<keyword evidence="8" id="KW-1185">Reference proteome</keyword>
<reference evidence="7 8" key="1">
    <citation type="submission" date="2020-08" db="EMBL/GenBank/DDBJ databases">
        <title>Genomic Encyclopedia of Type Strains, Phase IV (KMG-IV): sequencing the most valuable type-strain genomes for metagenomic binning, comparative biology and taxonomic classification.</title>
        <authorList>
            <person name="Goeker M."/>
        </authorList>
    </citation>
    <scope>NUCLEOTIDE SEQUENCE [LARGE SCALE GENOMIC DNA]</scope>
    <source>
        <strain evidence="7 8">DSM 25079</strain>
    </source>
</reference>
<keyword evidence="2" id="KW-0731">Sigma factor</keyword>
<dbReference type="GO" id="GO:0003899">
    <property type="term" value="F:DNA-directed RNA polymerase activity"/>
    <property type="evidence" value="ECO:0007669"/>
    <property type="project" value="InterPro"/>
</dbReference>
<dbReference type="SUPFAM" id="SSF88946">
    <property type="entry name" value="Sigma2 domain of RNA polymerase sigma factors"/>
    <property type="match status" value="1"/>
</dbReference>
<evidence type="ECO:0000313" key="8">
    <source>
        <dbReference type="Proteomes" id="UP000549617"/>
    </source>
</evidence>
<sequence length="242" mass="27156">MPIELSVQPATYGRNPARQDPQALIRQHMPLVRKIAWHVHGRVASAIDVEDLVQIGMVALVEAANGYEDRGYAFGTYASMRIRGAMIDKLRSQATICRSAMSRRRELAATRKRLESVLGRHAHEAEMAEAMGLNAADYRALVDGSEGSVHESLDEIYSDHSLWFADVEDRADDALERSALRDAIEAGIRDLPEREALVLQLYFVEELNLEEIREVLGVSAARVCQIKKVALDRLRLQLSAWH</sequence>
<evidence type="ECO:0000259" key="5">
    <source>
        <dbReference type="Pfam" id="PF04542"/>
    </source>
</evidence>
<keyword evidence="7" id="KW-0966">Cell projection</keyword>
<dbReference type="CDD" id="cd06171">
    <property type="entry name" value="Sigma70_r4"/>
    <property type="match status" value="1"/>
</dbReference>
<keyword evidence="3" id="KW-0238">DNA-binding</keyword>
<dbReference type="InterPro" id="IPR013325">
    <property type="entry name" value="RNA_pol_sigma_r2"/>
</dbReference>